<sequence>MCSIEPSHKTSGFQHQHRRNHQPHITTMCQICSIKEAAAKERWPKPVEASKKDLIFLVDSIHTEYIQYNNVKRSTPNAPPPDALLDLCRMLSDQLDALEVDREAWWTSPEKRAMRQRLEADLDQKRLSALHKINNSCIESIEGLSAKLGGFVKWSLNMNGGVWELMNGHKVAGA</sequence>
<keyword evidence="3" id="KW-1185">Reference proteome</keyword>
<evidence type="ECO:0000256" key="1">
    <source>
        <dbReference type="SAM" id="MobiDB-lite"/>
    </source>
</evidence>
<dbReference type="GeneID" id="71988608"/>
<dbReference type="AlphaFoldDB" id="A0A9Q8LCW4"/>
<dbReference type="RefSeq" id="XP_047759421.1">
    <property type="nucleotide sequence ID" value="XM_047907878.1"/>
</dbReference>
<dbReference type="EMBL" id="CP090165">
    <property type="protein sequence ID" value="UJO15055.1"/>
    <property type="molecule type" value="Genomic_DNA"/>
</dbReference>
<reference evidence="2" key="1">
    <citation type="submission" date="2021-12" db="EMBL/GenBank/DDBJ databases">
        <authorList>
            <person name="Zaccaron A."/>
            <person name="Stergiopoulos I."/>
        </authorList>
    </citation>
    <scope>NUCLEOTIDE SEQUENCE</scope>
    <source>
        <strain evidence="2">Race5_Kim</strain>
    </source>
</reference>
<accession>A0A9Q8LCW4</accession>
<feature type="region of interest" description="Disordered" evidence="1">
    <location>
        <begin position="1"/>
        <end position="20"/>
    </location>
</feature>
<organism evidence="2 3">
    <name type="scientific">Passalora fulva</name>
    <name type="common">Tomato leaf mold</name>
    <name type="synonym">Cladosporium fulvum</name>
    <dbReference type="NCBI Taxonomy" id="5499"/>
    <lineage>
        <taxon>Eukaryota</taxon>
        <taxon>Fungi</taxon>
        <taxon>Dikarya</taxon>
        <taxon>Ascomycota</taxon>
        <taxon>Pezizomycotina</taxon>
        <taxon>Dothideomycetes</taxon>
        <taxon>Dothideomycetidae</taxon>
        <taxon>Mycosphaerellales</taxon>
        <taxon>Mycosphaerellaceae</taxon>
        <taxon>Fulvia</taxon>
    </lineage>
</organism>
<protein>
    <submittedName>
        <fullName evidence="2">Uncharacterized protein</fullName>
    </submittedName>
</protein>
<name>A0A9Q8LCW4_PASFU</name>
<proteinExistence type="predicted"/>
<dbReference type="OrthoDB" id="3916944at2759"/>
<evidence type="ECO:0000313" key="3">
    <source>
        <dbReference type="Proteomes" id="UP000756132"/>
    </source>
</evidence>
<dbReference type="KEGG" id="ffu:CLAFUR5_08730"/>
<gene>
    <name evidence="2" type="ORF">CLAFUR5_08730</name>
</gene>
<reference evidence="2" key="2">
    <citation type="journal article" date="2022" name="Microb. Genom.">
        <title>A chromosome-scale genome assembly of the tomato pathogen Cladosporium fulvum reveals a compartmentalized genome architecture and the presence of a dispensable chromosome.</title>
        <authorList>
            <person name="Zaccaron A.Z."/>
            <person name="Chen L.H."/>
            <person name="Samaras A."/>
            <person name="Stergiopoulos I."/>
        </authorList>
    </citation>
    <scope>NUCLEOTIDE SEQUENCE</scope>
    <source>
        <strain evidence="2">Race5_Kim</strain>
    </source>
</reference>
<dbReference type="Proteomes" id="UP000756132">
    <property type="component" value="Chromosome 3"/>
</dbReference>
<evidence type="ECO:0000313" key="2">
    <source>
        <dbReference type="EMBL" id="UJO15055.1"/>
    </source>
</evidence>